<evidence type="ECO:0000313" key="2">
    <source>
        <dbReference type="EMBL" id="MBO6988624.1"/>
    </source>
</evidence>
<feature type="transmembrane region" description="Helical" evidence="1">
    <location>
        <begin position="68"/>
        <end position="89"/>
    </location>
</feature>
<name>A0A9D9G080_PROMR</name>
<dbReference type="AlphaFoldDB" id="A0A9D9G080"/>
<proteinExistence type="predicted"/>
<reference evidence="2" key="1">
    <citation type="journal article" date="2021" name="Front. Mar. Sci.">
        <title>Genomes of Diverse Isolates of Prochlorococcus High-Light-Adapted Clade II in the Western Pacific Ocean.</title>
        <authorList>
            <person name="Yan W."/>
            <person name="Feng X."/>
            <person name="Zhang W."/>
            <person name="Nawaz M.Z."/>
            <person name="Luo T."/>
            <person name="Zhang R."/>
            <person name="Jiao N."/>
        </authorList>
    </citation>
    <scope>NUCLEOTIDE SEQUENCE</scope>
    <source>
        <strain evidence="2">XMU1424</strain>
    </source>
</reference>
<dbReference type="Pfam" id="PF06799">
    <property type="entry name" value="CGLD27-like"/>
    <property type="match status" value="1"/>
</dbReference>
<protein>
    <submittedName>
        <fullName evidence="2">CGLD27 family protein</fullName>
    </submittedName>
</protein>
<keyword evidence="1" id="KW-0812">Transmembrane</keyword>
<dbReference type="EMBL" id="JAEPLE010000004">
    <property type="protein sequence ID" value="MBO6988624.1"/>
    <property type="molecule type" value="Genomic_DNA"/>
</dbReference>
<sequence length="164" mass="19067">MNQSKCPVPREQQPTNEFIELSKSKIFSWPKTKKSLILILIKFWIGAFVLFLIISSGSVYFKTSLLKYILLSFFSSLSIPLLISIRLYLGWNHIFKRLISEKVEYEESGWYDGQIWEKPLVLKEKESLIASIEVKPILKNLIQIFSIISVLALSGILIFQYNNF</sequence>
<dbReference type="PANTHER" id="PTHR34214:SF3">
    <property type="entry name" value="PROTEIN CONSERVED IN THE GREEN LINEAGE AND DIATOMS 27, CHLOROPLASTIC"/>
    <property type="match status" value="1"/>
</dbReference>
<keyword evidence="1" id="KW-1133">Transmembrane helix</keyword>
<keyword evidence="1" id="KW-0472">Membrane</keyword>
<comment type="caution">
    <text evidence="2">The sequence shown here is derived from an EMBL/GenBank/DDBJ whole genome shotgun (WGS) entry which is preliminary data.</text>
</comment>
<organism evidence="2">
    <name type="scientific">Prochlorococcus marinus XMU1424</name>
    <dbReference type="NCBI Taxonomy" id="2774497"/>
    <lineage>
        <taxon>Bacteria</taxon>
        <taxon>Bacillati</taxon>
        <taxon>Cyanobacteriota</taxon>
        <taxon>Cyanophyceae</taxon>
        <taxon>Synechococcales</taxon>
        <taxon>Prochlorococcaceae</taxon>
        <taxon>Prochlorococcus</taxon>
    </lineage>
</organism>
<evidence type="ECO:0000256" key="1">
    <source>
        <dbReference type="SAM" id="Phobius"/>
    </source>
</evidence>
<gene>
    <name evidence="2" type="ORF">JJ833_07140</name>
</gene>
<feature type="transmembrane region" description="Helical" evidence="1">
    <location>
        <begin position="35"/>
        <end position="56"/>
    </location>
</feature>
<accession>A0A9D9G080</accession>
<dbReference type="InterPro" id="IPR009631">
    <property type="entry name" value="CGLD27-like"/>
</dbReference>
<feature type="transmembrane region" description="Helical" evidence="1">
    <location>
        <begin position="141"/>
        <end position="161"/>
    </location>
</feature>
<dbReference type="PANTHER" id="PTHR34214">
    <property type="match status" value="1"/>
</dbReference>